<dbReference type="PANTHER" id="PTHR32294">
    <property type="entry name" value="DNA POLYMERASE III SUBUNIT ALPHA"/>
    <property type="match status" value="1"/>
</dbReference>
<dbReference type="Proteomes" id="UP001139104">
    <property type="component" value="Unassembled WGS sequence"/>
</dbReference>
<dbReference type="EC" id="2.7.7.7" evidence="9"/>
<comment type="similarity">
    <text evidence="9">Belongs to the DNA polymerase type-C family. DnaE2 subfamily.</text>
</comment>
<proteinExistence type="inferred from homology"/>
<evidence type="ECO:0000256" key="1">
    <source>
        <dbReference type="ARBA" id="ARBA00022490"/>
    </source>
</evidence>
<evidence type="ECO:0000256" key="3">
    <source>
        <dbReference type="ARBA" id="ARBA00022695"/>
    </source>
</evidence>
<evidence type="ECO:0000313" key="12">
    <source>
        <dbReference type="Proteomes" id="UP001139104"/>
    </source>
</evidence>
<dbReference type="HAMAP" id="MF_01902">
    <property type="entry name" value="DNApol_error_prone"/>
    <property type="match status" value="1"/>
</dbReference>
<comment type="caution">
    <text evidence="11">The sequence shown here is derived from an EMBL/GenBank/DDBJ whole genome shotgun (WGS) entry which is preliminary data.</text>
</comment>
<dbReference type="InterPro" id="IPR023073">
    <property type="entry name" value="DnaE2"/>
</dbReference>
<reference evidence="11" key="1">
    <citation type="journal article" date="2022" name="ISME J.">
        <title>Identification of active gaseous-alkane degraders at natural gas seeps.</title>
        <authorList>
            <person name="Farhan Ul Haque M."/>
            <person name="Hernandez M."/>
            <person name="Crombie A.T."/>
            <person name="Murrell J.C."/>
        </authorList>
    </citation>
    <scope>NUCLEOTIDE SEQUENCE</scope>
    <source>
        <strain evidence="11">PC2</strain>
    </source>
</reference>
<dbReference type="GO" id="GO:0003887">
    <property type="term" value="F:DNA-directed DNA polymerase activity"/>
    <property type="evidence" value="ECO:0007669"/>
    <property type="project" value="UniProtKB-EC"/>
</dbReference>
<protein>
    <recommendedName>
        <fullName evidence="9">Error-prone DNA polymerase</fullName>
        <ecNumber evidence="9">2.7.7.7</ecNumber>
    </recommendedName>
</protein>
<keyword evidence="6 9" id="KW-0239">DNA-directed DNA polymerase</keyword>
<keyword evidence="2 9" id="KW-0808">Transferase</keyword>
<dbReference type="InterPro" id="IPR029460">
    <property type="entry name" value="DNAPol_HHH"/>
</dbReference>
<keyword evidence="5 9" id="KW-0227">DNA damage</keyword>
<dbReference type="InterPro" id="IPR011708">
    <property type="entry name" value="DNA_pol3_alpha_NTPase_dom"/>
</dbReference>
<dbReference type="Pfam" id="PF14579">
    <property type="entry name" value="HHH_6"/>
    <property type="match status" value="1"/>
</dbReference>
<organism evidence="11 12">
    <name type="scientific">Candidatus Rhodoblastus alkanivorans</name>
    <dbReference type="NCBI Taxonomy" id="2954117"/>
    <lineage>
        <taxon>Bacteria</taxon>
        <taxon>Pseudomonadati</taxon>
        <taxon>Pseudomonadota</taxon>
        <taxon>Alphaproteobacteria</taxon>
        <taxon>Hyphomicrobiales</taxon>
        <taxon>Rhodoblastaceae</taxon>
        <taxon>Rhodoblastus</taxon>
    </lineage>
</organism>
<dbReference type="Pfam" id="PF17657">
    <property type="entry name" value="DNA_pol3_finger"/>
    <property type="match status" value="1"/>
</dbReference>
<dbReference type="CDD" id="cd04485">
    <property type="entry name" value="DnaE_OBF"/>
    <property type="match status" value="1"/>
</dbReference>
<sequence length="1080" mass="120535">MSHYSELVCASHYSFLRGASPPAELIGAALRMNYGGLGLCDHNSVAGVVRALSALEEFARAGGELSARAKKFKLLAGARLVFSDGASDVAAYPANRAGWGQLCRLLTLGKRRAKKGECLLALDDLTADAGDLLLIVLPMQTFEILEQTIARLRAASCRVRLGANMPRDGADRRRLLRLRDIARAQGVRLLAQNDALYADRQDRALQDVLTCVREHVTLAEAGRRLESNAERHLKEPQEMARLFVDAPEAIEEIENFLKEAQFHLRELSYEYPDEPVPAGWTPQAWLEELVRRALPKRYPQGAPQKVRDLLNQELALIKKLDYAPYFLTIHDIVAFAREKNILCQGRGSAANSAVCYVLGITSVDPAENDLLFARFISVERREPPDIDVDFEHERREEVIQHIYEKYGRERAGLAAEVISYRPRSALRDMGKVFGLSEDMIGALGSLQWGAYGPPRLHKEHIGETGLDPDNPIIEQVLFFARKILGFPRHLSQHVGGFILTRGRLDSLAPIGNAAMPDRTFIEWDKDDIDALGLMKVDILALGMLTCIRKGFDLLAQHEGLSIGLADVPREDRAVYDMLCTGDSIGVFQVESRAQMNMLPHLRPRKFYDLVIEVAIVRPGPIQGDMVHPYLRRRAGEEKVSFPSPAPEHGPPDELHRVLGKTLGVPLFQEQAMSLAMVAAKFTEAEANRLRRAMATFRHLGTIGEFETMMVERMCARGYARDFAQRCFEQIKGFGSYGFPESHAASFAQLVYVSAWLKCRHPAVFACALLNAQPMGFYAPAQIVRDAREHGVEIRPVDINHSCWDNTLEQAGDALALRLGFRQIGGLVKEEMEHLIAVRETGFATLESCAARAGLSVRSLKIIADADAFRSCRALSLAPEKNLDRRAALWAARRLPGAKPLPLFAAANVEELGAEPDPELPDLRIGEQVVADYQTLRLSLRAHPMRILRPIFASDHFIRASDLPFCRDGAWKKAAGLVIVRQRPGNGKMIFITLEDETGVVNVALYSTLFELYRKPTMASRLMAVEGRIQKSWAGVVHLLGRRIYDRSDELSRLSESARGDPDRARHPRNVRVIPKSRDFH</sequence>
<dbReference type="NCBIfam" id="TIGR00594">
    <property type="entry name" value="polc"/>
    <property type="match status" value="1"/>
</dbReference>
<keyword evidence="4 9" id="KW-0235">DNA replication</keyword>
<keyword evidence="12" id="KW-1185">Reference proteome</keyword>
<keyword evidence="3 9" id="KW-0548">Nucleotidyltransferase</keyword>
<dbReference type="InterPro" id="IPR040982">
    <property type="entry name" value="DNA_pol3_finger"/>
</dbReference>
<dbReference type="PANTHER" id="PTHR32294:SF4">
    <property type="entry name" value="ERROR-PRONE DNA POLYMERASE"/>
    <property type="match status" value="1"/>
</dbReference>
<evidence type="ECO:0000259" key="10">
    <source>
        <dbReference type="SMART" id="SM00481"/>
    </source>
</evidence>
<evidence type="ECO:0000256" key="9">
    <source>
        <dbReference type="HAMAP-Rule" id="MF_01902"/>
    </source>
</evidence>
<dbReference type="NCBIfam" id="NF004225">
    <property type="entry name" value="PRK05672.1"/>
    <property type="match status" value="1"/>
</dbReference>
<name>A0ABS9ZBU7_9HYPH</name>
<dbReference type="Pfam" id="PF07733">
    <property type="entry name" value="DNA_pol3_alpha"/>
    <property type="match status" value="1"/>
</dbReference>
<accession>A0ABS9ZBU7</accession>
<dbReference type="SMART" id="SM00481">
    <property type="entry name" value="POLIIIAc"/>
    <property type="match status" value="1"/>
</dbReference>
<dbReference type="Gene3D" id="3.20.20.140">
    <property type="entry name" value="Metal-dependent hydrolases"/>
    <property type="match status" value="1"/>
</dbReference>
<dbReference type="Gene3D" id="1.10.150.870">
    <property type="match status" value="1"/>
</dbReference>
<feature type="domain" description="Polymerase/histidinol phosphatase N-terminal" evidence="10">
    <location>
        <begin position="5"/>
        <end position="84"/>
    </location>
</feature>
<comment type="subcellular location">
    <subcellularLocation>
        <location evidence="9">Cytoplasm</location>
    </subcellularLocation>
</comment>
<evidence type="ECO:0000256" key="8">
    <source>
        <dbReference type="ARBA" id="ARBA00049244"/>
    </source>
</evidence>
<dbReference type="InterPro" id="IPR003141">
    <property type="entry name" value="Pol/His_phosphatase_N"/>
</dbReference>
<keyword evidence="1 9" id="KW-0963">Cytoplasm</keyword>
<dbReference type="CDD" id="cd07434">
    <property type="entry name" value="PHP_PolIIIA_DnaE2"/>
    <property type="match status" value="1"/>
</dbReference>
<evidence type="ECO:0000256" key="6">
    <source>
        <dbReference type="ARBA" id="ARBA00022932"/>
    </source>
</evidence>
<dbReference type="InterPro" id="IPR004805">
    <property type="entry name" value="DnaE2/DnaE/PolC"/>
</dbReference>
<evidence type="ECO:0000256" key="4">
    <source>
        <dbReference type="ARBA" id="ARBA00022705"/>
    </source>
</evidence>
<evidence type="ECO:0000256" key="2">
    <source>
        <dbReference type="ARBA" id="ARBA00022679"/>
    </source>
</evidence>
<gene>
    <name evidence="9" type="primary">dnaE2</name>
    <name evidence="11" type="ORF">K2U94_15320</name>
</gene>
<evidence type="ECO:0000256" key="7">
    <source>
        <dbReference type="ARBA" id="ARBA00023204"/>
    </source>
</evidence>
<dbReference type="EMBL" id="JAIVFP010000001">
    <property type="protein sequence ID" value="MCI4684112.1"/>
    <property type="molecule type" value="Genomic_DNA"/>
</dbReference>
<evidence type="ECO:0000313" key="11">
    <source>
        <dbReference type="EMBL" id="MCI4684112.1"/>
    </source>
</evidence>
<comment type="function">
    <text evidence="9">DNA polymerase involved in damage-induced mutagenesis and translesion synthesis (TLS). It is not the major replicative DNA polymerase.</text>
</comment>
<dbReference type="RefSeq" id="WP_243068022.1">
    <property type="nucleotide sequence ID" value="NZ_JAIVFK010000039.1"/>
</dbReference>
<comment type="catalytic activity">
    <reaction evidence="8 9">
        <text>DNA(n) + a 2'-deoxyribonucleoside 5'-triphosphate = DNA(n+1) + diphosphate</text>
        <dbReference type="Rhea" id="RHEA:22508"/>
        <dbReference type="Rhea" id="RHEA-COMP:17339"/>
        <dbReference type="Rhea" id="RHEA-COMP:17340"/>
        <dbReference type="ChEBI" id="CHEBI:33019"/>
        <dbReference type="ChEBI" id="CHEBI:61560"/>
        <dbReference type="ChEBI" id="CHEBI:173112"/>
        <dbReference type="EC" id="2.7.7.7"/>
    </reaction>
</comment>
<evidence type="ECO:0000256" key="5">
    <source>
        <dbReference type="ARBA" id="ARBA00022763"/>
    </source>
</evidence>
<keyword evidence="7 9" id="KW-0234">DNA repair</keyword>